<proteinExistence type="predicted"/>
<dbReference type="PROSITE" id="PS51257">
    <property type="entry name" value="PROKAR_LIPOPROTEIN"/>
    <property type="match status" value="1"/>
</dbReference>
<dbReference type="EMBL" id="JAUJEB010000004">
    <property type="protein sequence ID" value="MDN5214458.1"/>
    <property type="molecule type" value="Genomic_DNA"/>
</dbReference>
<dbReference type="Pfam" id="PF14135">
    <property type="entry name" value="DUF4302"/>
    <property type="match status" value="1"/>
</dbReference>
<evidence type="ECO:0000313" key="1">
    <source>
        <dbReference type="EMBL" id="MDN5214458.1"/>
    </source>
</evidence>
<sequence>MTKLYNILLCFLCCGLAISCSDDDGPKLPSVEERVEEAISTLRNDLTAPANGWKLEYRPTPESGVFLMILDFDAEGNVRIKSDVVDNNGEFLDQTITYRIDNALGLELILETYGVFHYLFEQDQASFGAEFEFLFDRKEGDNLVFESISDFFVPTVLTFEPAAAGAESAFSREIAENLDAYGTITTQIFGGDPPIQQLILEDRNVSVFWSIDLEKRNIFADVAGIGTTVEEVNANDRTTIGQNSGYALRDGKMVLLSPITFSLGGAQFTIEEIGLSDFQMTAPPLCTSDVELGPSYSGQISGLGNVRLISSLYNSNGFGFQPNNAYTVNVIFVFDGEGNSLAQGGIIEEKFPEASAFAFLYEINPIDPNLPANSIGLIMEDGSIYVREFEPTTTEGNKVSITFTENFYFDDGSVGLEDDLREITDLIFEGSDLHAFELPSNANTVFRLFNPCNRYEVFLVQ</sequence>
<organism evidence="1 2">
    <name type="scientific">Agaribacillus aureus</name>
    <dbReference type="NCBI Taxonomy" id="3051825"/>
    <lineage>
        <taxon>Bacteria</taxon>
        <taxon>Pseudomonadati</taxon>
        <taxon>Bacteroidota</taxon>
        <taxon>Cytophagia</taxon>
        <taxon>Cytophagales</taxon>
        <taxon>Splendidivirgaceae</taxon>
        <taxon>Agaribacillus</taxon>
    </lineage>
</organism>
<keyword evidence="2" id="KW-1185">Reference proteome</keyword>
<dbReference type="RefSeq" id="WP_346759791.1">
    <property type="nucleotide sequence ID" value="NZ_JAUJEB010000004.1"/>
</dbReference>
<protein>
    <submittedName>
        <fullName evidence="1">DUF4302 domain-containing protein</fullName>
    </submittedName>
</protein>
<name>A0ABT8LDS7_9BACT</name>
<reference evidence="1" key="1">
    <citation type="submission" date="2023-06" db="EMBL/GenBank/DDBJ databases">
        <title>Genomic of Agaribacillus aureum.</title>
        <authorList>
            <person name="Wang G."/>
        </authorList>
    </citation>
    <scope>NUCLEOTIDE SEQUENCE</scope>
    <source>
        <strain evidence="1">BMA12</strain>
    </source>
</reference>
<comment type="caution">
    <text evidence="1">The sequence shown here is derived from an EMBL/GenBank/DDBJ whole genome shotgun (WGS) entry which is preliminary data.</text>
</comment>
<gene>
    <name evidence="1" type="ORF">QQ020_20425</name>
</gene>
<dbReference type="Proteomes" id="UP001172083">
    <property type="component" value="Unassembled WGS sequence"/>
</dbReference>
<evidence type="ECO:0000313" key="2">
    <source>
        <dbReference type="Proteomes" id="UP001172083"/>
    </source>
</evidence>
<accession>A0ABT8LDS7</accession>
<dbReference type="InterPro" id="IPR025396">
    <property type="entry name" value="DUF4302"/>
</dbReference>